<protein>
    <submittedName>
        <fullName evidence="10">Calmodulin regulated spectrin-associated protein family, member 2</fullName>
    </submittedName>
</protein>
<evidence type="ECO:0000256" key="5">
    <source>
        <dbReference type="ARBA" id="ARBA00023212"/>
    </source>
</evidence>
<dbReference type="PROSITE" id="PS51508">
    <property type="entry name" value="CKK"/>
    <property type="match status" value="1"/>
</dbReference>
<evidence type="ECO:0000256" key="2">
    <source>
        <dbReference type="ARBA" id="ARBA00022490"/>
    </source>
</evidence>
<dbReference type="Pfam" id="PF08683">
    <property type="entry name" value="CAMSAP_CKK"/>
    <property type="match status" value="1"/>
</dbReference>
<feature type="region of interest" description="Disordered" evidence="8">
    <location>
        <begin position="549"/>
        <end position="591"/>
    </location>
</feature>
<feature type="compositionally biased region" description="Basic and acidic residues" evidence="8">
    <location>
        <begin position="765"/>
        <end position="804"/>
    </location>
</feature>
<keyword evidence="5" id="KW-0206">Cytoskeleton</keyword>
<comment type="subcellular location">
    <subcellularLocation>
        <location evidence="1">Cytoplasm</location>
        <location evidence="1">Cytoskeleton</location>
    </subcellularLocation>
</comment>
<evidence type="ECO:0000259" key="9">
    <source>
        <dbReference type="PROSITE" id="PS51508"/>
    </source>
</evidence>
<feature type="region of interest" description="Disordered" evidence="8">
    <location>
        <begin position="617"/>
        <end position="681"/>
    </location>
</feature>
<keyword evidence="11" id="KW-1185">Reference proteome</keyword>
<feature type="compositionally biased region" description="Polar residues" evidence="8">
    <location>
        <begin position="970"/>
        <end position="980"/>
    </location>
</feature>
<evidence type="ECO:0000313" key="11">
    <source>
        <dbReference type="Proteomes" id="UP000002494"/>
    </source>
</evidence>
<proteinExistence type="inferred from homology"/>
<dbReference type="GeneTree" id="ENSGT00950000182975"/>
<dbReference type="Pfam" id="PF25532">
    <property type="entry name" value="CH_CAMSAP2_N"/>
    <property type="match status" value="1"/>
</dbReference>
<dbReference type="GO" id="GO:0005516">
    <property type="term" value="F:calmodulin binding"/>
    <property type="evidence" value="ECO:0007669"/>
    <property type="project" value="InterPro"/>
</dbReference>
<feature type="region of interest" description="Disordered" evidence="8">
    <location>
        <begin position="765"/>
        <end position="833"/>
    </location>
</feature>
<dbReference type="GO" id="GO:0008017">
    <property type="term" value="F:microtubule binding"/>
    <property type="evidence" value="ECO:0007669"/>
    <property type="project" value="InterPro"/>
</dbReference>
<keyword evidence="4 7" id="KW-0175">Coiled coil</keyword>
<feature type="coiled-coil region" evidence="7">
    <location>
        <begin position="840"/>
        <end position="877"/>
    </location>
</feature>
<dbReference type="Pfam" id="PF11971">
    <property type="entry name" value="CAMSAP_CH"/>
    <property type="match status" value="1"/>
</dbReference>
<reference evidence="10" key="3">
    <citation type="submission" date="2025-09" db="UniProtKB">
        <authorList>
            <consortium name="Ensembl"/>
        </authorList>
    </citation>
    <scope>IDENTIFICATION</scope>
    <source>
        <strain evidence="10">Brown Norway</strain>
    </source>
</reference>
<evidence type="ECO:0000256" key="8">
    <source>
        <dbReference type="SAM" id="MobiDB-lite"/>
    </source>
</evidence>
<dbReference type="SMART" id="SM01051">
    <property type="entry name" value="CAMSAP_CKK"/>
    <property type="match status" value="1"/>
</dbReference>
<feature type="domain" description="CKK" evidence="9">
    <location>
        <begin position="1299"/>
        <end position="1433"/>
    </location>
</feature>
<dbReference type="GO" id="GO:0030507">
    <property type="term" value="F:spectrin binding"/>
    <property type="evidence" value="ECO:0007669"/>
    <property type="project" value="InterPro"/>
</dbReference>
<accession>A0A8I6A5G7</accession>
<dbReference type="FunFam" id="3.10.20.360:FF:000001">
    <property type="entry name" value="Calmodulin-regulated spectrin-associated protein 3 isoform 2"/>
    <property type="match status" value="1"/>
</dbReference>
<feature type="compositionally biased region" description="Polar residues" evidence="8">
    <location>
        <begin position="921"/>
        <end position="940"/>
    </location>
</feature>
<feature type="compositionally biased region" description="Low complexity" evidence="8">
    <location>
        <begin position="632"/>
        <end position="651"/>
    </location>
</feature>
<dbReference type="Proteomes" id="UP000002494">
    <property type="component" value="Chromosome 13"/>
</dbReference>
<dbReference type="InterPro" id="IPR031372">
    <property type="entry name" value="CAMSAP_CC1"/>
</dbReference>
<dbReference type="Pfam" id="PF17095">
    <property type="entry name" value="CAMSAP_CC1"/>
    <property type="match status" value="1"/>
</dbReference>
<dbReference type="SUPFAM" id="SSF50346">
    <property type="entry name" value="PRC-barrel domain"/>
    <property type="match status" value="1"/>
</dbReference>
<dbReference type="PANTHER" id="PTHR21595">
    <property type="entry name" value="PATRONIN"/>
    <property type="match status" value="1"/>
</dbReference>
<comment type="similarity">
    <text evidence="6">Belongs to the CAMSAP1 family.</text>
</comment>
<feature type="compositionally biased region" description="Polar residues" evidence="8">
    <location>
        <begin position="1284"/>
        <end position="1296"/>
    </location>
</feature>
<feature type="compositionally biased region" description="Low complexity" evidence="8">
    <location>
        <begin position="904"/>
        <end position="915"/>
    </location>
</feature>
<feature type="compositionally biased region" description="Basic and acidic residues" evidence="8">
    <location>
        <begin position="1013"/>
        <end position="1025"/>
    </location>
</feature>
<dbReference type="InterPro" id="IPR038209">
    <property type="entry name" value="CKK_dom_sf"/>
</dbReference>
<feature type="compositionally biased region" description="Polar residues" evidence="8">
    <location>
        <begin position="1237"/>
        <end position="1249"/>
    </location>
</feature>
<evidence type="ECO:0000313" key="10">
    <source>
        <dbReference type="Ensembl" id="ENSRNOP00000088623.1"/>
    </source>
</evidence>
<dbReference type="InterPro" id="IPR022613">
    <property type="entry name" value="CH_CAMSAP_2"/>
</dbReference>
<feature type="region of interest" description="Disordered" evidence="8">
    <location>
        <begin position="1136"/>
        <end position="1296"/>
    </location>
</feature>
<gene>
    <name evidence="10 12" type="primary">Camsap2</name>
</gene>
<reference evidence="10" key="1">
    <citation type="submission" date="2024-01" db="EMBL/GenBank/DDBJ databases">
        <title>GRCr8: a new rat reference genome assembly contstructed from accurate long reads and long range scaffolding.</title>
        <authorList>
            <person name="Doris P.A."/>
            <person name="Kalbfleisch T."/>
            <person name="Li K."/>
            <person name="Howe K."/>
            <person name="Wood J."/>
        </authorList>
    </citation>
    <scope>NUCLEOTIDE SEQUENCE [LARGE SCALE GENOMIC DNA]</scope>
    <source>
        <strain evidence="10">Brown Norway</strain>
    </source>
</reference>
<dbReference type="InterPro" id="IPR058042">
    <property type="entry name" value="CAMSAP_N"/>
</dbReference>
<evidence type="ECO:0000256" key="7">
    <source>
        <dbReference type="SAM" id="Coils"/>
    </source>
</evidence>
<organism evidence="10 11">
    <name type="scientific">Rattus norvegicus</name>
    <name type="common">Rat</name>
    <dbReference type="NCBI Taxonomy" id="10116"/>
    <lineage>
        <taxon>Eukaryota</taxon>
        <taxon>Metazoa</taxon>
        <taxon>Chordata</taxon>
        <taxon>Craniata</taxon>
        <taxon>Vertebrata</taxon>
        <taxon>Euteleostomi</taxon>
        <taxon>Mammalia</taxon>
        <taxon>Eutheria</taxon>
        <taxon>Euarchontoglires</taxon>
        <taxon>Glires</taxon>
        <taxon>Rodentia</taxon>
        <taxon>Myomorpha</taxon>
        <taxon>Muroidea</taxon>
        <taxon>Muridae</taxon>
        <taxon>Murinae</taxon>
        <taxon>Rattus</taxon>
    </lineage>
</organism>
<dbReference type="Gene3D" id="3.10.20.360">
    <property type="entry name" value="CKK domain"/>
    <property type="match status" value="1"/>
</dbReference>
<reference evidence="10" key="2">
    <citation type="submission" date="2025-08" db="UniProtKB">
        <authorList>
            <consortium name="Ensembl"/>
        </authorList>
    </citation>
    <scope>IDENTIFICATION</scope>
    <source>
        <strain evidence="10">Brown Norway</strain>
    </source>
</reference>
<feature type="compositionally biased region" description="Basic and acidic residues" evidence="8">
    <location>
        <begin position="989"/>
        <end position="1006"/>
    </location>
</feature>
<dbReference type="InterPro" id="IPR032940">
    <property type="entry name" value="CAMSAP"/>
</dbReference>
<dbReference type="GO" id="GO:0031175">
    <property type="term" value="P:neuron projection development"/>
    <property type="evidence" value="ECO:0007669"/>
    <property type="project" value="InterPro"/>
</dbReference>
<keyword evidence="2" id="KW-0963">Cytoplasm</keyword>
<feature type="region of interest" description="Disordered" evidence="8">
    <location>
        <begin position="899"/>
        <end position="1028"/>
    </location>
</feature>
<sequence>MGDAADPREVRRTFIVPAIKPFDHYDFSRAKIACNLAWLVAKAFGTETVPEELREPFYTDQYDQEHIKPPVVNLLLSAELYCRAGSLILKSDAAKPLLGHDAVIQALAHKGLYVTDQEKLVTERDLHKKPIQMSAHLAMIDTLMMAYTVEMVSIEKVIACAQQYSAFFQATDLPYDIEDAVMYWINKVNEHLKDIMEQEQKSKEHHTAEAPGGQKVHVCLELFLFSSEVFMVNPKPSPFLFEDICLKETMSLADSLYNLQLIQEFCQEYLNHCCHFSLEDMLYAASSIKSNYLVFMAELFWWFEVVKPSFVQPRVVRPQGAEPAKDMPSVPVLNAAKRNVLDSSSSSDFTSRYTRPQTHSSVSGGIRRSSSMSYVDGFIGTWPKEKRTSVHGVSFDISFDKEDNAQSSTPNRGIIRSVSNEGLNNSRASKHIRKNLSFKPVNGGEEESIEEELHVDPHGDLKSYMPLSTNELNSNENTHHKLPNGALQNRVLLDEFGNQIETPSIEEALQIIHDTEKPPHTARPDQIANGFFLHGQDLSLLNSNIKLSQSSPDNITDPKGALSPITDTTEVDTGIHVPSEDIPETMDEDSSLRDYTVSLDSDMDDASKFLQDYDIRASNPREALSPCPSTISTKSQPGSSASSSSGVKMTSFAEQKFRKLNHTDGKSSGSSSQKTTPEGSELNIPHMVSWAQIPEESGVAQGRDTTQLLASEMVHLRMRLEEKRRAIEAQKKKMEAAFTKQRQKMGRTAFLTVVKKKGDGISPLREEAAGAEDEKVYTDRAKEKESQKMDGQRSKSLADIKESMENPQGKWLKSPSTPVDPEKQWNLTSPSEETLNEGELLEYTKSIEKLNSSLHFLQQEMQRLSLQQEMLMQMREQQSWVISPPQPSPQKQIRDFKPRQAGLSSAAAPFSADSPRPTHPSPQSSTRKSASFSVKNQRTPRPNELKITPLNRTLTPPRSVDSLPRLRRFSPSQVPIQTRSFVCFGDDGEPQKEPKPKEEIKKEPSECKGTLESCDHNPGEKEVKPLESTVSEVLSQPITETVCVTPNEDQLNQPTDPPPKPVFPPTAPKNVNLIEVSLSDLKPPEKADVSVEKFDGESDKEQFDDDQKVCCGFFFKDDQKAENDMAVKRAALLEKRLRREKETQLRKQQLEAEMEHRKEETRRKTEEERQKKEDERARREFIRQEYMRRKQLKLMEDMDTVIKPRPQVAKQKKQRPKSIHRDHIESPKTPIKGPPVSSLSLASLNTGDTESVHSGKRTPRSESVEGFLSPSRCGSRNGEKDWENASTTSSVASGTEYTGPKLYKEPSAKSNKHIIQNALAHCCLAGKVNEGQKKKILEEMEKSDANNFLILFRDSGCQFRSLYTYCPETEEINKLTGIGPKSITKKMIEGLYKYNSDRKQFSHIPAKTLSASVDAITIHSHLWQTKRPVTPKKLLPTKA</sequence>
<dbReference type="InterPro" id="IPR011033">
    <property type="entry name" value="PRC_barrel-like_sf"/>
</dbReference>
<feature type="compositionally biased region" description="Polar residues" evidence="8">
    <location>
        <begin position="349"/>
        <end position="359"/>
    </location>
</feature>
<feature type="compositionally biased region" description="Basic and acidic residues" evidence="8">
    <location>
        <begin position="655"/>
        <end position="665"/>
    </location>
</feature>
<keyword evidence="3 6" id="KW-0493">Microtubule</keyword>
<evidence type="ECO:0000256" key="6">
    <source>
        <dbReference type="PROSITE-ProRule" id="PRU00841"/>
    </source>
</evidence>
<dbReference type="PANTHER" id="PTHR21595:SF1">
    <property type="entry name" value="CALMODULIN-REGULATED SPECTRIN-ASSOCIATED PROTEIN 2"/>
    <property type="match status" value="1"/>
</dbReference>
<feature type="compositionally biased region" description="Pro residues" evidence="8">
    <location>
        <begin position="1055"/>
        <end position="1067"/>
    </location>
</feature>
<dbReference type="GO" id="GO:0005874">
    <property type="term" value="C:microtubule"/>
    <property type="evidence" value="ECO:0007669"/>
    <property type="project" value="UniProtKB-UniRule"/>
</dbReference>
<dbReference type="RGD" id="1310950">
    <property type="gene designation" value="Camsap2"/>
</dbReference>
<evidence type="ECO:0000256" key="4">
    <source>
        <dbReference type="ARBA" id="ARBA00023054"/>
    </source>
</evidence>
<feature type="region of interest" description="Disordered" evidence="8">
    <location>
        <begin position="1047"/>
        <end position="1068"/>
    </location>
</feature>
<evidence type="ECO:0000256" key="3">
    <source>
        <dbReference type="ARBA" id="ARBA00022701"/>
    </source>
</evidence>
<name>A0A8I6A5G7_RAT</name>
<feature type="region of interest" description="Disordered" evidence="8">
    <location>
        <begin position="343"/>
        <end position="366"/>
    </location>
</feature>
<evidence type="ECO:0000256" key="1">
    <source>
        <dbReference type="ARBA" id="ARBA00004245"/>
    </source>
</evidence>
<feature type="coiled-coil region" evidence="7">
    <location>
        <begin position="713"/>
        <end position="740"/>
    </location>
</feature>
<dbReference type="InterPro" id="IPR014797">
    <property type="entry name" value="CKK_CAMSAP"/>
</dbReference>
<comment type="domain">
    <text evidence="6">The CKK domain binds microtubules.</text>
</comment>
<evidence type="ECO:0000313" key="12">
    <source>
        <dbReference type="RGD" id="1310950"/>
    </source>
</evidence>
<feature type="compositionally biased region" description="Basic and acidic residues" evidence="8">
    <location>
        <begin position="1136"/>
        <end position="1202"/>
    </location>
</feature>
<dbReference type="Ensembl" id="ENSRNOT00000098757.2">
    <property type="protein sequence ID" value="ENSRNOP00000088623.1"/>
    <property type="gene ID" value="ENSRNOG00000008741.9"/>
</dbReference>